<sequence length="89" mass="10629">MFLRRLPDEIILRIFTFLEDSDLVSASSTCLRWRRIYYDPALWKSRTFELRGYSRSHPARLKMLSKYVESMGEHLKHLRIVCPSPNLLT</sequence>
<evidence type="ECO:0000259" key="1">
    <source>
        <dbReference type="PROSITE" id="PS50181"/>
    </source>
</evidence>
<dbReference type="GO" id="GO:0031398">
    <property type="term" value="P:positive regulation of protein ubiquitination"/>
    <property type="evidence" value="ECO:0007669"/>
    <property type="project" value="TreeGrafter"/>
</dbReference>
<feature type="non-terminal residue" evidence="2">
    <location>
        <position position="89"/>
    </location>
</feature>
<proteinExistence type="predicted"/>
<dbReference type="InterPro" id="IPR032675">
    <property type="entry name" value="LRR_dom_sf"/>
</dbReference>
<dbReference type="Gene3D" id="3.80.10.10">
    <property type="entry name" value="Ribonuclease Inhibitor"/>
    <property type="match status" value="1"/>
</dbReference>
<dbReference type="Proteomes" id="UP001497497">
    <property type="component" value="Unassembled WGS sequence"/>
</dbReference>
<reference evidence="2 3" key="1">
    <citation type="submission" date="2024-04" db="EMBL/GenBank/DDBJ databases">
        <authorList>
            <consortium name="Genoscope - CEA"/>
            <person name="William W."/>
        </authorList>
    </citation>
    <scope>NUCLEOTIDE SEQUENCE [LARGE SCALE GENOMIC DNA]</scope>
</reference>
<dbReference type="PANTHER" id="PTHR20933:SF4">
    <property type="entry name" value="F-BOX INVOLVED IN POLYQ PATHOGENESIS, ISOFORM A"/>
    <property type="match status" value="1"/>
</dbReference>
<keyword evidence="3" id="KW-1185">Reference proteome</keyword>
<dbReference type="InterPro" id="IPR036047">
    <property type="entry name" value="F-box-like_dom_sf"/>
</dbReference>
<dbReference type="AlphaFoldDB" id="A0AAV2H266"/>
<gene>
    <name evidence="2" type="ORF">GSLYS_00000511001</name>
</gene>
<evidence type="ECO:0000313" key="2">
    <source>
        <dbReference type="EMBL" id="CAL1526334.1"/>
    </source>
</evidence>
<comment type="caution">
    <text evidence="2">The sequence shown here is derived from an EMBL/GenBank/DDBJ whole genome shotgun (WGS) entry which is preliminary data.</text>
</comment>
<dbReference type="Pfam" id="PF12937">
    <property type="entry name" value="F-box-like"/>
    <property type="match status" value="1"/>
</dbReference>
<dbReference type="EMBL" id="CAXITT010000004">
    <property type="protein sequence ID" value="CAL1526334.1"/>
    <property type="molecule type" value="Genomic_DNA"/>
</dbReference>
<dbReference type="PROSITE" id="PS50181">
    <property type="entry name" value="FBOX"/>
    <property type="match status" value="1"/>
</dbReference>
<evidence type="ECO:0000313" key="3">
    <source>
        <dbReference type="Proteomes" id="UP001497497"/>
    </source>
</evidence>
<feature type="domain" description="F-box" evidence="1">
    <location>
        <begin position="1"/>
        <end position="46"/>
    </location>
</feature>
<organism evidence="2 3">
    <name type="scientific">Lymnaea stagnalis</name>
    <name type="common">Great pond snail</name>
    <name type="synonym">Helix stagnalis</name>
    <dbReference type="NCBI Taxonomy" id="6523"/>
    <lineage>
        <taxon>Eukaryota</taxon>
        <taxon>Metazoa</taxon>
        <taxon>Spiralia</taxon>
        <taxon>Lophotrochozoa</taxon>
        <taxon>Mollusca</taxon>
        <taxon>Gastropoda</taxon>
        <taxon>Heterobranchia</taxon>
        <taxon>Euthyneura</taxon>
        <taxon>Panpulmonata</taxon>
        <taxon>Hygrophila</taxon>
        <taxon>Lymnaeoidea</taxon>
        <taxon>Lymnaeidae</taxon>
        <taxon>Lymnaea</taxon>
    </lineage>
</organism>
<protein>
    <recommendedName>
        <fullName evidence="1">F-box domain-containing protein</fullName>
    </recommendedName>
</protein>
<dbReference type="PANTHER" id="PTHR20933">
    <property type="entry name" value="F-BOX ONLY PROTEIN 33"/>
    <property type="match status" value="1"/>
</dbReference>
<dbReference type="InterPro" id="IPR001810">
    <property type="entry name" value="F-box_dom"/>
</dbReference>
<dbReference type="SUPFAM" id="SSF81383">
    <property type="entry name" value="F-box domain"/>
    <property type="match status" value="1"/>
</dbReference>
<name>A0AAV2H266_LYMST</name>
<dbReference type="SMART" id="SM00256">
    <property type="entry name" value="FBOX"/>
    <property type="match status" value="1"/>
</dbReference>
<accession>A0AAV2H266</accession>